<protein>
    <submittedName>
        <fullName evidence="2">Alpha/beta hydrolase</fullName>
    </submittedName>
</protein>
<dbReference type="Proteomes" id="UP000315889">
    <property type="component" value="Unassembled WGS sequence"/>
</dbReference>
<name>A0A520MIX3_9GAMM</name>
<accession>A0A520MIX3</accession>
<dbReference type="PANTHER" id="PTHR43433:SF5">
    <property type="entry name" value="AB HYDROLASE-1 DOMAIN-CONTAINING PROTEIN"/>
    <property type="match status" value="1"/>
</dbReference>
<evidence type="ECO:0000313" key="3">
    <source>
        <dbReference type="Proteomes" id="UP000315889"/>
    </source>
</evidence>
<organism evidence="2 3">
    <name type="scientific">SAR92 clade bacterium</name>
    <dbReference type="NCBI Taxonomy" id="2315479"/>
    <lineage>
        <taxon>Bacteria</taxon>
        <taxon>Pseudomonadati</taxon>
        <taxon>Pseudomonadota</taxon>
        <taxon>Gammaproteobacteria</taxon>
        <taxon>Cellvibrionales</taxon>
        <taxon>Porticoccaceae</taxon>
        <taxon>SAR92 clade</taxon>
    </lineage>
</organism>
<dbReference type="GO" id="GO:0046503">
    <property type="term" value="P:glycerolipid catabolic process"/>
    <property type="evidence" value="ECO:0007669"/>
    <property type="project" value="TreeGrafter"/>
</dbReference>
<dbReference type="Gene3D" id="3.40.50.1820">
    <property type="entry name" value="alpha/beta hydrolase"/>
    <property type="match status" value="1"/>
</dbReference>
<dbReference type="Pfam" id="PF00561">
    <property type="entry name" value="Abhydrolase_1"/>
    <property type="match status" value="1"/>
</dbReference>
<dbReference type="SUPFAM" id="SSF53474">
    <property type="entry name" value="alpha/beta-Hydrolases"/>
    <property type="match status" value="1"/>
</dbReference>
<reference evidence="2 3" key="1">
    <citation type="submission" date="2019-02" db="EMBL/GenBank/DDBJ databases">
        <title>Prokaryotic population dynamics and viral predation in marine succession experiment using metagenomics: the confinement effect.</title>
        <authorList>
            <person name="Haro-Moreno J.M."/>
            <person name="Rodriguez-Valera F."/>
            <person name="Lopez-Perez M."/>
        </authorList>
    </citation>
    <scope>NUCLEOTIDE SEQUENCE [LARGE SCALE GENOMIC DNA]</scope>
    <source>
        <strain evidence="2">MED-G170</strain>
    </source>
</reference>
<keyword evidence="2" id="KW-0378">Hydrolase</keyword>
<evidence type="ECO:0000259" key="1">
    <source>
        <dbReference type="Pfam" id="PF00561"/>
    </source>
</evidence>
<sequence length="310" mass="34125">MRNIIIASILGSFISLVEADSSHSYIQRYPLITVIANDIEISYREIGVEDNPKVLLIMGLGASHLVHGDNLVRGIEQAGYQVLIFDNRDTGGSTRFDDWGQPTIWWQLLKDKLGFRVDAPYSLDDMTEDTVGLLDAVGYEHAHVMGFSMGGMIAQQLAAKYPERVLTLTSVMSTTFAKHLPPPTGAAETALTNLASGEASESRIEAIRKRGFYPESMPRQMMAIFKTGDRSNEVKTINVNTLVIHGEDDGLVPPAHGEHTAELIRGAELVIFPGMGHNIPKDVLPKMLGYMIEHMKTVDYGKDTLNTALD</sequence>
<evidence type="ECO:0000313" key="2">
    <source>
        <dbReference type="EMBL" id="RZO21166.1"/>
    </source>
</evidence>
<dbReference type="InterPro" id="IPR029058">
    <property type="entry name" value="AB_hydrolase_fold"/>
</dbReference>
<proteinExistence type="predicted"/>
<dbReference type="GO" id="GO:0004806">
    <property type="term" value="F:triacylglycerol lipase activity"/>
    <property type="evidence" value="ECO:0007669"/>
    <property type="project" value="TreeGrafter"/>
</dbReference>
<comment type="caution">
    <text evidence="2">The sequence shown here is derived from an EMBL/GenBank/DDBJ whole genome shotgun (WGS) entry which is preliminary data.</text>
</comment>
<dbReference type="PANTHER" id="PTHR43433">
    <property type="entry name" value="HYDROLASE, ALPHA/BETA FOLD FAMILY PROTEIN"/>
    <property type="match status" value="1"/>
</dbReference>
<feature type="domain" description="AB hydrolase-1" evidence="1">
    <location>
        <begin position="54"/>
        <end position="182"/>
    </location>
</feature>
<dbReference type="AlphaFoldDB" id="A0A520MIX3"/>
<gene>
    <name evidence="2" type="ORF">EVB03_01890</name>
</gene>
<dbReference type="InterPro" id="IPR050471">
    <property type="entry name" value="AB_hydrolase"/>
</dbReference>
<dbReference type="InterPro" id="IPR000073">
    <property type="entry name" value="AB_hydrolase_1"/>
</dbReference>
<dbReference type="EMBL" id="SHBP01000002">
    <property type="protein sequence ID" value="RZO21166.1"/>
    <property type="molecule type" value="Genomic_DNA"/>
</dbReference>